<dbReference type="AlphaFoldDB" id="A0A1Y1S6U8"/>
<dbReference type="GO" id="GO:0005669">
    <property type="term" value="C:transcription factor TFIID complex"/>
    <property type="evidence" value="ECO:0007669"/>
    <property type="project" value="TreeGrafter"/>
</dbReference>
<feature type="signal peptide" evidence="6">
    <location>
        <begin position="1"/>
        <end position="15"/>
    </location>
</feature>
<keyword evidence="3" id="KW-0805">Transcription regulation</keyword>
<dbReference type="GO" id="GO:0003713">
    <property type="term" value="F:transcription coactivator activity"/>
    <property type="evidence" value="ECO:0007669"/>
    <property type="project" value="TreeGrafter"/>
</dbReference>
<evidence type="ECO:0000313" key="8">
    <source>
        <dbReference type="Proteomes" id="UP000192639"/>
    </source>
</evidence>
<keyword evidence="8" id="KW-1185">Reference proteome</keyword>
<dbReference type="InterPro" id="IPR051431">
    <property type="entry name" value="TFIID_subunit_9"/>
</dbReference>
<dbReference type="SUPFAM" id="SSF47113">
    <property type="entry name" value="Histone-fold"/>
    <property type="match status" value="1"/>
</dbReference>
<dbReference type="GO" id="GO:0046982">
    <property type="term" value="F:protein heterodimerization activity"/>
    <property type="evidence" value="ECO:0007669"/>
    <property type="project" value="InterPro"/>
</dbReference>
<sequence length="190" mass="21350">MNNLLNWMLFRPTTGVWTLFRFMKMICNTIAQQTVLFLRVLEAKTGKCLAPKMSGNQGDESLLPRDAKIISAILRSLGIEECEPRVIVQLLEFAYKYSTGVMLDAQGYARHCESETITQKDIKLAIQTKSSQQFLPAPSRNLLQATAESINKNPLSMPDAENLIRVPNLKSGMYGMEFELGEADETNNND</sequence>
<comment type="similarity">
    <text evidence="2">Belongs to the TAF9 family.</text>
</comment>
<keyword evidence="4" id="KW-0804">Transcription</keyword>
<dbReference type="GO" id="GO:0016251">
    <property type="term" value="F:RNA polymerase II general transcription initiation factor activity"/>
    <property type="evidence" value="ECO:0007669"/>
    <property type="project" value="TreeGrafter"/>
</dbReference>
<dbReference type="Gene3D" id="1.10.20.10">
    <property type="entry name" value="Histone, subunit A"/>
    <property type="match status" value="1"/>
</dbReference>
<proteinExistence type="inferred from homology"/>
<dbReference type="GO" id="GO:0051123">
    <property type="term" value="P:RNA polymerase II preinitiation complex assembly"/>
    <property type="evidence" value="ECO:0007669"/>
    <property type="project" value="TreeGrafter"/>
</dbReference>
<accession>A0A1Y1S6U8</accession>
<evidence type="ECO:0000313" key="7">
    <source>
        <dbReference type="EMBL" id="ORD94122.1"/>
    </source>
</evidence>
<name>A0A1Y1S6U8_9MICR</name>
<dbReference type="Proteomes" id="UP000192639">
    <property type="component" value="Unassembled WGS sequence"/>
</dbReference>
<evidence type="ECO:0000256" key="5">
    <source>
        <dbReference type="ARBA" id="ARBA00023242"/>
    </source>
</evidence>
<dbReference type="OrthoDB" id="341924at2759"/>
<evidence type="ECO:0000256" key="6">
    <source>
        <dbReference type="SAM" id="SignalP"/>
    </source>
</evidence>
<comment type="caution">
    <text evidence="7">The sequence shown here is derived from an EMBL/GenBank/DDBJ whole genome shotgun (WGS) entry which is preliminary data.</text>
</comment>
<comment type="subcellular location">
    <subcellularLocation>
        <location evidence="1">Nucleus</location>
    </subcellularLocation>
</comment>
<dbReference type="GO" id="GO:0000124">
    <property type="term" value="C:SAGA complex"/>
    <property type="evidence" value="ECO:0007669"/>
    <property type="project" value="TreeGrafter"/>
</dbReference>
<dbReference type="VEuPathDB" id="MicrosporidiaDB:ECANGB1_2529"/>
<evidence type="ECO:0000256" key="1">
    <source>
        <dbReference type="ARBA" id="ARBA00004123"/>
    </source>
</evidence>
<dbReference type="EMBL" id="LWDP01000032">
    <property type="protein sequence ID" value="ORD94122.1"/>
    <property type="molecule type" value="Genomic_DNA"/>
</dbReference>
<evidence type="ECO:0000256" key="2">
    <source>
        <dbReference type="ARBA" id="ARBA00007646"/>
    </source>
</evidence>
<dbReference type="CDD" id="cd07979">
    <property type="entry name" value="HFD_TAF9"/>
    <property type="match status" value="1"/>
</dbReference>
<keyword evidence="6" id="KW-0732">Signal</keyword>
<dbReference type="Pfam" id="PF02291">
    <property type="entry name" value="TFIID-31kDa"/>
    <property type="match status" value="1"/>
</dbReference>
<protein>
    <submittedName>
        <fullName evidence="7">Transcription init factor put</fullName>
    </submittedName>
</protein>
<organism evidence="7 8">
    <name type="scientific">Enterospora canceri</name>
    <dbReference type="NCBI Taxonomy" id="1081671"/>
    <lineage>
        <taxon>Eukaryota</taxon>
        <taxon>Fungi</taxon>
        <taxon>Fungi incertae sedis</taxon>
        <taxon>Microsporidia</taxon>
        <taxon>Enterocytozoonidae</taxon>
        <taxon>Enterospora</taxon>
    </lineage>
</organism>
<evidence type="ECO:0000256" key="4">
    <source>
        <dbReference type="ARBA" id="ARBA00023163"/>
    </source>
</evidence>
<gene>
    <name evidence="7" type="ORF">ECANGB1_2529</name>
</gene>
<evidence type="ECO:0000256" key="3">
    <source>
        <dbReference type="ARBA" id="ARBA00023015"/>
    </source>
</evidence>
<feature type="chain" id="PRO_5012078728" evidence="6">
    <location>
        <begin position="16"/>
        <end position="190"/>
    </location>
</feature>
<dbReference type="InterPro" id="IPR009072">
    <property type="entry name" value="Histone-fold"/>
</dbReference>
<dbReference type="InterPro" id="IPR003162">
    <property type="entry name" value="TFIID-31"/>
</dbReference>
<keyword evidence="5" id="KW-0539">Nucleus</keyword>
<dbReference type="PANTHER" id="PTHR48068">
    <property type="entry name" value="TAF9 RNA POLYMERASE II, TATA BOX-BINDING PROTEIN (TBP)-ASSOCIATED FACTOR"/>
    <property type="match status" value="1"/>
</dbReference>
<reference evidence="7 8" key="1">
    <citation type="journal article" date="2017" name="Environ. Microbiol.">
        <title>Decay of the glycolytic pathway and adaptation to intranuclear parasitism within Enterocytozoonidae microsporidia.</title>
        <authorList>
            <person name="Wiredu Boakye D."/>
            <person name="Jaroenlak P."/>
            <person name="Prachumwat A."/>
            <person name="Williams T.A."/>
            <person name="Bateman K.S."/>
            <person name="Itsathitphaisarn O."/>
            <person name="Sritunyalucksana K."/>
            <person name="Paszkiewicz K.H."/>
            <person name="Moore K.A."/>
            <person name="Stentiford G.D."/>
            <person name="Williams B.A."/>
        </authorList>
    </citation>
    <scope>NUCLEOTIDE SEQUENCE [LARGE SCALE GENOMIC DNA]</scope>
    <source>
        <strain evidence="7 8">GB1</strain>
    </source>
</reference>
<dbReference type="PANTHER" id="PTHR48068:SF4">
    <property type="entry name" value="TATA-BOX BINDING PROTEIN ASSOCIATED FACTOR 9"/>
    <property type="match status" value="1"/>
</dbReference>